<dbReference type="Proteomes" id="UP000479114">
    <property type="component" value="Chromosome"/>
</dbReference>
<dbReference type="InterPro" id="IPR036852">
    <property type="entry name" value="Peptidase_S8/S53_dom_sf"/>
</dbReference>
<dbReference type="InterPro" id="IPR000209">
    <property type="entry name" value="Peptidase_S8/S53_dom"/>
</dbReference>
<evidence type="ECO:0000313" key="6">
    <source>
        <dbReference type="EMBL" id="QHW29499.1"/>
    </source>
</evidence>
<evidence type="ECO:0000313" key="7">
    <source>
        <dbReference type="Proteomes" id="UP000479114"/>
    </source>
</evidence>
<keyword evidence="3" id="KW-0378">Hydrolase</keyword>
<dbReference type="Gene3D" id="3.40.50.200">
    <property type="entry name" value="Peptidase S8/S53 domain"/>
    <property type="match status" value="1"/>
</dbReference>
<dbReference type="PANTHER" id="PTHR43806">
    <property type="entry name" value="PEPTIDASE S8"/>
    <property type="match status" value="1"/>
</dbReference>
<name>A0A6C0NTF8_9BACL</name>
<evidence type="ECO:0000256" key="1">
    <source>
        <dbReference type="ARBA" id="ARBA00011073"/>
    </source>
</evidence>
<evidence type="ECO:0000256" key="4">
    <source>
        <dbReference type="ARBA" id="ARBA00022825"/>
    </source>
</evidence>
<keyword evidence="2" id="KW-0645">Protease</keyword>
<comment type="similarity">
    <text evidence="1">Belongs to the peptidase S8 family.</text>
</comment>
<organism evidence="6 7">
    <name type="scientific">Paenibacillus rhizovicinus</name>
    <dbReference type="NCBI Taxonomy" id="2704463"/>
    <lineage>
        <taxon>Bacteria</taxon>
        <taxon>Bacillati</taxon>
        <taxon>Bacillota</taxon>
        <taxon>Bacilli</taxon>
        <taxon>Bacillales</taxon>
        <taxon>Paenibacillaceae</taxon>
        <taxon>Paenibacillus</taxon>
    </lineage>
</organism>
<dbReference type="InterPro" id="IPR050131">
    <property type="entry name" value="Peptidase_S8_subtilisin-like"/>
</dbReference>
<protein>
    <submittedName>
        <fullName evidence="6">S8 family serine peptidase</fullName>
    </submittedName>
</protein>
<accession>A0A6C0NTF8</accession>
<evidence type="ECO:0000259" key="5">
    <source>
        <dbReference type="Pfam" id="PF00082"/>
    </source>
</evidence>
<dbReference type="Pfam" id="PF00082">
    <property type="entry name" value="Peptidase_S8"/>
    <property type="match status" value="1"/>
</dbReference>
<proteinExistence type="inferred from homology"/>
<feature type="domain" description="Peptidase S8/S53" evidence="5">
    <location>
        <begin position="22"/>
        <end position="290"/>
    </location>
</feature>
<dbReference type="EMBL" id="CP048286">
    <property type="protein sequence ID" value="QHW29499.1"/>
    <property type="molecule type" value="Genomic_DNA"/>
</dbReference>
<dbReference type="GO" id="GO:0005615">
    <property type="term" value="C:extracellular space"/>
    <property type="evidence" value="ECO:0007669"/>
    <property type="project" value="TreeGrafter"/>
</dbReference>
<reference evidence="6 7" key="1">
    <citation type="submission" date="2020-02" db="EMBL/GenBank/DDBJ databases">
        <title>Paenibacillus sp. nov., isolated from rhizosphere soil of tomato.</title>
        <authorList>
            <person name="Weon H.-Y."/>
            <person name="Lee S.A."/>
        </authorList>
    </citation>
    <scope>NUCLEOTIDE SEQUENCE [LARGE SCALE GENOMIC DNA]</scope>
    <source>
        <strain evidence="6 7">14171R-81</strain>
    </source>
</reference>
<dbReference type="AlphaFoldDB" id="A0A6C0NTF8"/>
<evidence type="ECO:0000256" key="3">
    <source>
        <dbReference type="ARBA" id="ARBA00022801"/>
    </source>
</evidence>
<dbReference type="SUPFAM" id="SSF52743">
    <property type="entry name" value="Subtilisin-like"/>
    <property type="match status" value="1"/>
</dbReference>
<dbReference type="GO" id="GO:0004252">
    <property type="term" value="F:serine-type endopeptidase activity"/>
    <property type="evidence" value="ECO:0007669"/>
    <property type="project" value="InterPro"/>
</dbReference>
<dbReference type="KEGG" id="prz:GZH47_00710"/>
<keyword evidence="7" id="KW-1185">Reference proteome</keyword>
<dbReference type="PANTHER" id="PTHR43806:SF11">
    <property type="entry name" value="CEREVISIN-RELATED"/>
    <property type="match status" value="1"/>
</dbReference>
<gene>
    <name evidence="6" type="ORF">GZH47_00710</name>
</gene>
<evidence type="ECO:0000256" key="2">
    <source>
        <dbReference type="ARBA" id="ARBA00022670"/>
    </source>
</evidence>
<dbReference type="GO" id="GO:0006508">
    <property type="term" value="P:proteolysis"/>
    <property type="evidence" value="ECO:0007669"/>
    <property type="project" value="UniProtKB-KW"/>
</dbReference>
<keyword evidence="4" id="KW-0720">Serine protease</keyword>
<sequence>MYAEPSWFRLGFSEVPGQSAGQGIGIIIIDDICPHPTLNHLADRIKHVVVANDNAITCSDIVNEGFNPSNLDNGIHGLMTVLTLAHEPFTVDGFCHAGIAPAGNFVVLSHGAFKDGEGERLKLGIDWILSNLPDLNIRIILSLGWHAQDNTVLLERTKSNSTVQSLAAAVERGVLVICANGNSDIGNILPPLDYLAVGGFDDRGKADRIYHTPYPGEPHGFNGDGHYRPDIRAPRTRVIVPYCEGEPRAGQLSVYTGTSAASTLVAGVCMYLLSSFPFINNYTLRNALVRFGDKLVEDKNYSPCVNVKKTIEALLQGYISEQKIESQLVDDTGIAARAVNLSRAIRKKEYTRGELWEYSNDPNSLIRKIAVHSLGWPVDRIEREIYWDRFDMEPEDGVRTWYLYGLLQHAEKEELTRWIPLAASPHWSIRWCVGEFLGKFSDLPQFVKTHEPELVPQYAHSLFESLE</sequence>
<dbReference type="RefSeq" id="WP_162638069.1">
    <property type="nucleotide sequence ID" value="NZ_CP048286.1"/>
</dbReference>